<accession>A0AAV7NKR1</accession>
<evidence type="ECO:0000313" key="2">
    <source>
        <dbReference type="EMBL" id="KAJ1115672.1"/>
    </source>
</evidence>
<organism evidence="2 3">
    <name type="scientific">Pleurodeles waltl</name>
    <name type="common">Iberian ribbed newt</name>
    <dbReference type="NCBI Taxonomy" id="8319"/>
    <lineage>
        <taxon>Eukaryota</taxon>
        <taxon>Metazoa</taxon>
        <taxon>Chordata</taxon>
        <taxon>Craniata</taxon>
        <taxon>Vertebrata</taxon>
        <taxon>Euteleostomi</taxon>
        <taxon>Amphibia</taxon>
        <taxon>Batrachia</taxon>
        <taxon>Caudata</taxon>
        <taxon>Salamandroidea</taxon>
        <taxon>Salamandridae</taxon>
        <taxon>Pleurodelinae</taxon>
        <taxon>Pleurodeles</taxon>
    </lineage>
</organism>
<feature type="compositionally biased region" description="Polar residues" evidence="1">
    <location>
        <begin position="169"/>
        <end position="178"/>
    </location>
</feature>
<dbReference type="EMBL" id="JANPWB010000012">
    <property type="protein sequence ID" value="KAJ1115672.1"/>
    <property type="molecule type" value="Genomic_DNA"/>
</dbReference>
<gene>
    <name evidence="2" type="ORF">NDU88_003894</name>
</gene>
<proteinExistence type="predicted"/>
<feature type="compositionally biased region" description="Polar residues" evidence="1">
    <location>
        <begin position="143"/>
        <end position="157"/>
    </location>
</feature>
<name>A0AAV7NKR1_PLEWA</name>
<reference evidence="2" key="1">
    <citation type="journal article" date="2022" name="bioRxiv">
        <title>Sequencing and chromosome-scale assembly of the giantPleurodeles waltlgenome.</title>
        <authorList>
            <person name="Brown T."/>
            <person name="Elewa A."/>
            <person name="Iarovenko S."/>
            <person name="Subramanian E."/>
            <person name="Araus A.J."/>
            <person name="Petzold A."/>
            <person name="Susuki M."/>
            <person name="Suzuki K.-i.T."/>
            <person name="Hayashi T."/>
            <person name="Toyoda A."/>
            <person name="Oliveira C."/>
            <person name="Osipova E."/>
            <person name="Leigh N.D."/>
            <person name="Simon A."/>
            <person name="Yun M.H."/>
        </authorList>
    </citation>
    <scope>NUCLEOTIDE SEQUENCE</scope>
    <source>
        <strain evidence="2">20211129_DDA</strain>
        <tissue evidence="2">Liver</tissue>
    </source>
</reference>
<dbReference type="Proteomes" id="UP001066276">
    <property type="component" value="Chromosome 8"/>
</dbReference>
<protein>
    <submittedName>
        <fullName evidence="2">Uncharacterized protein</fullName>
    </submittedName>
</protein>
<feature type="region of interest" description="Disordered" evidence="1">
    <location>
        <begin position="93"/>
        <end position="198"/>
    </location>
</feature>
<keyword evidence="3" id="KW-1185">Reference proteome</keyword>
<evidence type="ECO:0000313" key="3">
    <source>
        <dbReference type="Proteomes" id="UP001066276"/>
    </source>
</evidence>
<comment type="caution">
    <text evidence="2">The sequence shown here is derived from an EMBL/GenBank/DDBJ whole genome shotgun (WGS) entry which is preliminary data.</text>
</comment>
<evidence type="ECO:0000256" key="1">
    <source>
        <dbReference type="SAM" id="MobiDB-lite"/>
    </source>
</evidence>
<dbReference type="AlphaFoldDB" id="A0AAV7NKR1"/>
<feature type="compositionally biased region" description="Basic residues" evidence="1">
    <location>
        <begin position="100"/>
        <end position="117"/>
    </location>
</feature>
<sequence length="198" mass="22001">MEVADQVAHPATEIDPSAPTLQDVIQAIAASQAALEVKLDTLSIDLCLLRDDLKRLAKRVPTTEPRRRMITPSGVEFFSDLEEAWAWLESRLDSDPNTMSHHHKKNRRPRLRRRQLSHRIDPPTPKDAQEERQWLMAAVAQLGGTSDGSDMASPSNLQKEDEQSDSDGETATSTQSSVVLPVVTPGTADELFESERLP</sequence>